<keyword evidence="6" id="KW-0460">Magnesium</keyword>
<gene>
    <name evidence="6" type="primary">nfi</name>
    <name evidence="7" type="ordered locus">Pedsa_0643</name>
</gene>
<dbReference type="EMBL" id="CP002545">
    <property type="protein sequence ID" value="ADY51219.1"/>
    <property type="molecule type" value="Genomic_DNA"/>
</dbReference>
<dbReference type="GO" id="GO:0006281">
    <property type="term" value="P:DNA repair"/>
    <property type="evidence" value="ECO:0007669"/>
    <property type="project" value="UniProtKB-UniRule"/>
</dbReference>
<evidence type="ECO:0000256" key="2">
    <source>
        <dbReference type="ARBA" id="ARBA00022490"/>
    </source>
</evidence>
<evidence type="ECO:0000313" key="7">
    <source>
        <dbReference type="EMBL" id="ADY51219.1"/>
    </source>
</evidence>
<keyword evidence="6" id="KW-0234">DNA repair</keyword>
<dbReference type="HOGENOM" id="CLU_047631_1_1_10"/>
<dbReference type="GO" id="GO:0043737">
    <property type="term" value="F:deoxyribonuclease V activity"/>
    <property type="evidence" value="ECO:0007669"/>
    <property type="project" value="UniProtKB-UniRule"/>
</dbReference>
<sequence>MNVTNYDKLSPFEAIAYQNILRHQIELKPLTKQINTIGGADISFNKYEDTVYAGIVILSYPDLKIIEQATVIGKSNFPYISGLLAFREVPTLLEVYEKLKNKPDVMVLDGQGIAHRRRTGIASHFGVLTNTSTIGCGKSRLFGTFIEPANQKFAESELMDKTERIGTVLRSKINCKPLFISPGNLLTNQEAIEIIKNCIKSYRIPEPTRLAHLLVNDIRIKNSKQDNTQTLF</sequence>
<keyword evidence="6" id="KW-0227">DNA damage</keyword>
<feature type="site" description="Interaction with target DNA" evidence="6">
    <location>
        <position position="79"/>
    </location>
</feature>
<keyword evidence="6" id="KW-0479">Metal-binding</keyword>
<dbReference type="STRING" id="762903.Pedsa_0643"/>
<name>F0S7Z8_PSESL</name>
<keyword evidence="4 6" id="KW-0255">Endonuclease</keyword>
<dbReference type="GO" id="GO:0003727">
    <property type="term" value="F:single-stranded RNA binding"/>
    <property type="evidence" value="ECO:0007669"/>
    <property type="project" value="TreeGrafter"/>
</dbReference>
<dbReference type="OrthoDB" id="9790916at2"/>
<dbReference type="AlphaFoldDB" id="F0S7Z8"/>
<feature type="binding site" evidence="6">
    <location>
        <position position="41"/>
    </location>
    <ligand>
        <name>Mg(2+)</name>
        <dbReference type="ChEBI" id="CHEBI:18420"/>
    </ligand>
</feature>
<dbReference type="GO" id="GO:0000287">
    <property type="term" value="F:magnesium ion binding"/>
    <property type="evidence" value="ECO:0007669"/>
    <property type="project" value="UniProtKB-UniRule"/>
</dbReference>
<evidence type="ECO:0000256" key="3">
    <source>
        <dbReference type="ARBA" id="ARBA00022722"/>
    </source>
</evidence>
<proteinExistence type="inferred from homology"/>
<dbReference type="CDD" id="cd06559">
    <property type="entry name" value="Endonuclease_V"/>
    <property type="match status" value="1"/>
</dbReference>
<dbReference type="Proteomes" id="UP000000310">
    <property type="component" value="Chromosome"/>
</dbReference>
<keyword evidence="8" id="KW-1185">Reference proteome</keyword>
<comment type="cofactor">
    <cofactor evidence="6">
        <name>Mg(2+)</name>
        <dbReference type="ChEBI" id="CHEBI:18420"/>
    </cofactor>
</comment>
<evidence type="ECO:0000313" key="8">
    <source>
        <dbReference type="Proteomes" id="UP000000310"/>
    </source>
</evidence>
<keyword evidence="3 6" id="KW-0540">Nuclease</keyword>
<comment type="function">
    <text evidence="6">DNA repair enzyme involved in the repair of deaminated bases. Selectively cleaves double-stranded DNA at the second phosphodiester bond 3' to a deoxyinosine leaving behind the intact lesion on the nicked DNA.</text>
</comment>
<evidence type="ECO:0000256" key="4">
    <source>
        <dbReference type="ARBA" id="ARBA00022759"/>
    </source>
</evidence>
<keyword evidence="2 6" id="KW-0963">Cytoplasm</keyword>
<dbReference type="NCBIfam" id="NF008629">
    <property type="entry name" value="PRK11617.1"/>
    <property type="match status" value="1"/>
</dbReference>
<dbReference type="PANTHER" id="PTHR28511:SF1">
    <property type="entry name" value="ENDONUCLEASE V"/>
    <property type="match status" value="1"/>
</dbReference>
<feature type="binding site" evidence="6">
    <location>
        <position position="109"/>
    </location>
    <ligand>
        <name>Mg(2+)</name>
        <dbReference type="ChEBI" id="CHEBI:18420"/>
    </ligand>
</feature>
<evidence type="ECO:0000256" key="1">
    <source>
        <dbReference type="ARBA" id="ARBA00004496"/>
    </source>
</evidence>
<keyword evidence="5 6" id="KW-0378">Hydrolase</keyword>
<reference evidence="7 8" key="1">
    <citation type="journal article" date="2011" name="Stand. Genomic Sci.">
        <title>Complete genome sequence of the gliding, heparinolytic Pedobacter saltans type strain (113).</title>
        <authorList>
            <person name="Liolios K."/>
            <person name="Sikorski J."/>
            <person name="Lu M."/>
            <person name="Nolan M."/>
            <person name="Lapidus A."/>
            <person name="Lucas S."/>
            <person name="Hammon N."/>
            <person name="Deshpande S."/>
            <person name="Cheng J.F."/>
            <person name="Tapia R."/>
            <person name="Han C."/>
            <person name="Goodwin L."/>
            <person name="Pitluck S."/>
            <person name="Huntemann M."/>
            <person name="Ivanova N."/>
            <person name="Pagani I."/>
            <person name="Mavromatis K."/>
            <person name="Ovchinikova G."/>
            <person name="Pati A."/>
            <person name="Chen A."/>
            <person name="Palaniappan K."/>
            <person name="Land M."/>
            <person name="Hauser L."/>
            <person name="Brambilla E.M."/>
            <person name="Kotsyurbenko O."/>
            <person name="Rohde M."/>
            <person name="Tindall B.J."/>
            <person name="Abt B."/>
            <person name="Goker M."/>
            <person name="Detter J.C."/>
            <person name="Woyke T."/>
            <person name="Bristow J."/>
            <person name="Eisen J.A."/>
            <person name="Markowitz V."/>
            <person name="Hugenholtz P."/>
            <person name="Klenk H.P."/>
            <person name="Kyrpides N.C."/>
        </authorList>
    </citation>
    <scope>NUCLEOTIDE SEQUENCE [LARGE SCALE GENOMIC DNA]</scope>
    <source>
        <strain evidence="8">ATCC 51119 / DSM 12145 / JCM 21818 / LMG 10337 / NBRC 100064 / NCIMB 13643</strain>
    </source>
</reference>
<protein>
    <recommendedName>
        <fullName evidence="6">Endonuclease V</fullName>
        <ecNumber evidence="6">3.1.21.7</ecNumber>
    </recommendedName>
    <alternativeName>
        <fullName evidence="6">Deoxyinosine 3'endonuclease</fullName>
    </alternativeName>
    <alternativeName>
        <fullName evidence="6">Deoxyribonuclease V</fullName>
        <shortName evidence="6">DNase V</shortName>
    </alternativeName>
</protein>
<dbReference type="EC" id="3.1.21.7" evidence="6"/>
<dbReference type="KEGG" id="psn:Pedsa_0643"/>
<evidence type="ECO:0000256" key="5">
    <source>
        <dbReference type="ARBA" id="ARBA00022801"/>
    </source>
</evidence>
<comment type="similarity">
    <text evidence="6">Belongs to the endonuclease V family.</text>
</comment>
<comment type="subcellular location">
    <subcellularLocation>
        <location evidence="1 6">Cytoplasm</location>
    </subcellularLocation>
</comment>
<dbReference type="RefSeq" id="WP_013631720.1">
    <property type="nucleotide sequence ID" value="NC_015177.1"/>
</dbReference>
<dbReference type="GO" id="GO:0005737">
    <property type="term" value="C:cytoplasm"/>
    <property type="evidence" value="ECO:0007669"/>
    <property type="project" value="UniProtKB-SubCell"/>
</dbReference>
<reference evidence="8" key="2">
    <citation type="submission" date="2011-02" db="EMBL/GenBank/DDBJ databases">
        <title>The complete genome of Pedobacter saltans DSM 12145.</title>
        <authorList>
            <consortium name="US DOE Joint Genome Institute (JGI-PGF)"/>
            <person name="Lucas S."/>
            <person name="Copeland A."/>
            <person name="Lapidus A."/>
            <person name="Bruce D."/>
            <person name="Goodwin L."/>
            <person name="Pitluck S."/>
            <person name="Kyrpides N."/>
            <person name="Mavromatis K."/>
            <person name="Pagani I."/>
            <person name="Ivanova N."/>
            <person name="Ovchinnikova G."/>
            <person name="Lu M."/>
            <person name="Detter J.C."/>
            <person name="Han C."/>
            <person name="Land M."/>
            <person name="Hauser L."/>
            <person name="Markowitz V."/>
            <person name="Cheng J.-F."/>
            <person name="Hugenholtz P."/>
            <person name="Woyke T."/>
            <person name="Wu D."/>
            <person name="Tindall B."/>
            <person name="Pomrenke H.G."/>
            <person name="Brambilla E."/>
            <person name="Klenk H.-P."/>
            <person name="Eisen J.A."/>
        </authorList>
    </citation>
    <scope>NUCLEOTIDE SEQUENCE [LARGE SCALE GENOMIC DNA]</scope>
    <source>
        <strain evidence="8">ATCC 51119 / DSM 12145 / JCM 21818 / LMG 10337 / NBRC 100064 / NCIMB 13643</strain>
    </source>
</reference>
<dbReference type="GO" id="GO:0016891">
    <property type="term" value="F:RNA endonuclease activity producing 5'-phosphomonoesters, hydrolytic mechanism"/>
    <property type="evidence" value="ECO:0007669"/>
    <property type="project" value="TreeGrafter"/>
</dbReference>
<dbReference type="Pfam" id="PF04493">
    <property type="entry name" value="Endonuclease_5"/>
    <property type="match status" value="1"/>
</dbReference>
<dbReference type="HAMAP" id="MF_00801">
    <property type="entry name" value="Endonuclease_5"/>
    <property type="match status" value="1"/>
</dbReference>
<accession>F0S7Z8</accession>
<dbReference type="Gene3D" id="3.30.2170.10">
    <property type="entry name" value="archaeoglobus fulgidus dsm 4304 superfamily"/>
    <property type="match status" value="1"/>
</dbReference>
<dbReference type="PANTHER" id="PTHR28511">
    <property type="entry name" value="ENDONUCLEASE V"/>
    <property type="match status" value="1"/>
</dbReference>
<organism evidence="7 8">
    <name type="scientific">Pseudopedobacter saltans (strain ATCC 51119 / DSM 12145 / JCM 21818 / CCUG 39354 / LMG 10337 / NBRC 100064 / NCIMB 13643)</name>
    <name type="common">Pedobacter saltans</name>
    <dbReference type="NCBI Taxonomy" id="762903"/>
    <lineage>
        <taxon>Bacteria</taxon>
        <taxon>Pseudomonadati</taxon>
        <taxon>Bacteroidota</taxon>
        <taxon>Sphingobacteriia</taxon>
        <taxon>Sphingobacteriales</taxon>
        <taxon>Sphingobacteriaceae</taxon>
        <taxon>Pseudopedobacter</taxon>
    </lineage>
</organism>
<comment type="catalytic activity">
    <reaction evidence="6">
        <text>Endonucleolytic cleavage at apurinic or apyrimidinic sites to products with a 5'-phosphate.</text>
        <dbReference type="EC" id="3.1.21.7"/>
    </reaction>
</comment>
<dbReference type="eggNOG" id="COG1515">
    <property type="taxonomic scope" value="Bacteria"/>
</dbReference>
<evidence type="ECO:0000256" key="6">
    <source>
        <dbReference type="HAMAP-Rule" id="MF_00801"/>
    </source>
</evidence>
<dbReference type="InterPro" id="IPR007581">
    <property type="entry name" value="Endonuclease-V"/>
</dbReference>